<evidence type="ECO:0000313" key="3">
    <source>
        <dbReference type="Proteomes" id="UP000194432"/>
    </source>
</evidence>
<keyword evidence="3" id="KW-1185">Reference proteome</keyword>
<reference evidence="2 3" key="1">
    <citation type="submission" date="2017-05" db="EMBL/GenBank/DDBJ databases">
        <title>Polyphasic characterization of four soil-derived phenanthrene-degrading Acidovorax strains and proposal of Acidovorax phenanthrenivorans sp. nov.</title>
        <authorList>
            <person name="Singleton D.R."/>
            <person name="Lee J."/>
            <person name="Dickey A.N."/>
            <person name="Stroud A."/>
            <person name="Scholl E.H."/>
            <person name="Wright F.A."/>
            <person name="Aitken M.D."/>
        </authorList>
    </citation>
    <scope>NUCLEOTIDE SEQUENCE [LARGE SCALE GENOMIC DNA]</scope>
    <source>
        <strain evidence="2">NA3</strain>
    </source>
</reference>
<proteinExistence type="predicted"/>
<feature type="chain" id="PRO_5013009320" description="Lipoprotein" evidence="1">
    <location>
        <begin position="32"/>
        <end position="107"/>
    </location>
</feature>
<dbReference type="EMBL" id="CP021361">
    <property type="protein sequence ID" value="ART51039.1"/>
    <property type="molecule type" value="Genomic_DNA"/>
</dbReference>
<dbReference type="AlphaFoldDB" id="A0A240TZI3"/>
<dbReference type="RefSeq" id="WP_094097392.1">
    <property type="nucleotide sequence ID" value="NZ_CP021361.1"/>
</dbReference>
<organism evidence="2 3">
    <name type="scientific">Acidovorax carolinensis</name>
    <dbReference type="NCBI Taxonomy" id="553814"/>
    <lineage>
        <taxon>Bacteria</taxon>
        <taxon>Pseudomonadati</taxon>
        <taxon>Pseudomonadota</taxon>
        <taxon>Betaproteobacteria</taxon>
        <taxon>Burkholderiales</taxon>
        <taxon>Comamonadaceae</taxon>
        <taxon>Acidovorax</taxon>
    </lineage>
</organism>
<evidence type="ECO:0000313" key="2">
    <source>
        <dbReference type="EMBL" id="ART51039.1"/>
    </source>
</evidence>
<name>A0A240TZI3_9BURK</name>
<feature type="signal peptide" evidence="1">
    <location>
        <begin position="1"/>
        <end position="31"/>
    </location>
</feature>
<sequence>MTKSLKGTVNRVTFSLLALSALGGCAVYAPAPGPYGYYGADANAQAVYAAPPVYAVPPVYATPYYGPAYIGPPVSLNFGFGYWGRGGRGGGRGGFRGGGGPGGGGRH</sequence>
<dbReference type="KEGG" id="acin:CBP34_04300"/>
<gene>
    <name evidence="2" type="ORF">CBP34_04300</name>
</gene>
<evidence type="ECO:0008006" key="4">
    <source>
        <dbReference type="Google" id="ProtNLM"/>
    </source>
</evidence>
<protein>
    <recommendedName>
        <fullName evidence="4">Lipoprotein</fullName>
    </recommendedName>
</protein>
<accession>A0A240TZI3</accession>
<dbReference type="Proteomes" id="UP000194432">
    <property type="component" value="Chromosome 1"/>
</dbReference>
<dbReference type="PROSITE" id="PS51257">
    <property type="entry name" value="PROKAR_LIPOPROTEIN"/>
    <property type="match status" value="1"/>
</dbReference>
<keyword evidence="1" id="KW-0732">Signal</keyword>
<evidence type="ECO:0000256" key="1">
    <source>
        <dbReference type="SAM" id="SignalP"/>
    </source>
</evidence>